<feature type="domain" description="CFEM" evidence="11">
    <location>
        <begin position="1"/>
        <end position="98"/>
    </location>
</feature>
<evidence type="ECO:0000256" key="10">
    <source>
        <dbReference type="SAM" id="SignalP"/>
    </source>
</evidence>
<comment type="subcellular location">
    <subcellularLocation>
        <location evidence="1">Membrane</location>
        <topology evidence="1">Lipid-anchor</topology>
        <topology evidence="1">GPI-anchor</topology>
    </subcellularLocation>
    <subcellularLocation>
        <location evidence="2">Secreted</location>
    </subcellularLocation>
</comment>
<feature type="disulfide bond" evidence="9">
    <location>
        <begin position="54"/>
        <end position="87"/>
    </location>
</feature>
<evidence type="ECO:0000256" key="4">
    <source>
        <dbReference type="ARBA" id="ARBA00022525"/>
    </source>
</evidence>
<feature type="chain" id="PRO_5004652213" description="CFEM domain-containing protein" evidence="10">
    <location>
        <begin position="19"/>
        <end position="98"/>
    </location>
</feature>
<dbReference type="GO" id="GO:0098552">
    <property type="term" value="C:side of membrane"/>
    <property type="evidence" value="ECO:0007669"/>
    <property type="project" value="UniProtKB-KW"/>
</dbReference>
<dbReference type="OrthoDB" id="3767534at2759"/>
<evidence type="ECO:0000256" key="7">
    <source>
        <dbReference type="ARBA" id="ARBA00023157"/>
    </source>
</evidence>
<dbReference type="GO" id="GO:0005576">
    <property type="term" value="C:extracellular region"/>
    <property type="evidence" value="ECO:0007669"/>
    <property type="project" value="UniProtKB-SubCell"/>
</dbReference>
<proteinExistence type="inferred from homology"/>
<dbReference type="Pfam" id="PF05730">
    <property type="entry name" value="CFEM"/>
    <property type="match status" value="1"/>
</dbReference>
<evidence type="ECO:0000256" key="8">
    <source>
        <dbReference type="ARBA" id="ARBA00023288"/>
    </source>
</evidence>
<gene>
    <name evidence="12" type="ORF">PCON_12788</name>
</gene>
<dbReference type="SMART" id="SM00747">
    <property type="entry name" value="CFEM"/>
    <property type="match status" value="1"/>
</dbReference>
<dbReference type="PROSITE" id="PS52012">
    <property type="entry name" value="CFEM"/>
    <property type="match status" value="1"/>
</dbReference>
<keyword evidence="8" id="KW-0449">Lipoprotein</keyword>
<comment type="caution">
    <text evidence="9">Lacks conserved residue(s) required for the propagation of feature annotation.</text>
</comment>
<evidence type="ECO:0000259" key="11">
    <source>
        <dbReference type="PROSITE" id="PS52012"/>
    </source>
</evidence>
<keyword evidence="7 9" id="KW-1015">Disulfide bond</keyword>
<comment type="similarity">
    <text evidence="3">Belongs to the RBT5 family.</text>
</comment>
<keyword evidence="6 10" id="KW-0732">Signal</keyword>
<protein>
    <recommendedName>
        <fullName evidence="11">CFEM domain-containing protein</fullName>
    </recommendedName>
</protein>
<evidence type="ECO:0000256" key="6">
    <source>
        <dbReference type="ARBA" id="ARBA00022729"/>
    </source>
</evidence>
<name>U4LEN0_PYROM</name>
<dbReference type="Proteomes" id="UP000018144">
    <property type="component" value="Unassembled WGS sequence"/>
</dbReference>
<keyword evidence="5" id="KW-0472">Membrane</keyword>
<keyword evidence="5" id="KW-0336">GPI-anchor</keyword>
<keyword evidence="4" id="KW-0964">Secreted</keyword>
<evidence type="ECO:0000256" key="1">
    <source>
        <dbReference type="ARBA" id="ARBA00004589"/>
    </source>
</evidence>
<dbReference type="InterPro" id="IPR008427">
    <property type="entry name" value="Extracellular_membr_CFEM_dom"/>
</dbReference>
<evidence type="ECO:0000313" key="12">
    <source>
        <dbReference type="EMBL" id="CCX13195.1"/>
    </source>
</evidence>
<evidence type="ECO:0000256" key="2">
    <source>
        <dbReference type="ARBA" id="ARBA00004613"/>
    </source>
</evidence>
<keyword evidence="5" id="KW-0325">Glycoprotein</keyword>
<accession>U4LEN0</accession>
<reference evidence="12 13" key="1">
    <citation type="journal article" date="2013" name="PLoS Genet.">
        <title>The genome and development-dependent transcriptomes of Pyronema confluens: a window into fungal evolution.</title>
        <authorList>
            <person name="Traeger S."/>
            <person name="Altegoer F."/>
            <person name="Freitag M."/>
            <person name="Gabaldon T."/>
            <person name="Kempken F."/>
            <person name="Kumar A."/>
            <person name="Marcet-Houben M."/>
            <person name="Poggeler S."/>
            <person name="Stajich J.E."/>
            <person name="Nowrousian M."/>
        </authorList>
    </citation>
    <scope>NUCLEOTIDE SEQUENCE [LARGE SCALE GENOMIC DNA]</scope>
    <source>
        <strain evidence="13">CBS 100304</strain>
        <tissue evidence="12">Vegetative mycelium</tissue>
    </source>
</reference>
<evidence type="ECO:0000256" key="9">
    <source>
        <dbReference type="PROSITE-ProRule" id="PRU01356"/>
    </source>
</evidence>
<evidence type="ECO:0000256" key="3">
    <source>
        <dbReference type="ARBA" id="ARBA00010031"/>
    </source>
</evidence>
<feature type="signal peptide" evidence="10">
    <location>
        <begin position="1"/>
        <end position="18"/>
    </location>
</feature>
<evidence type="ECO:0000256" key="5">
    <source>
        <dbReference type="ARBA" id="ARBA00022622"/>
    </source>
</evidence>
<evidence type="ECO:0000313" key="13">
    <source>
        <dbReference type="Proteomes" id="UP000018144"/>
    </source>
</evidence>
<organism evidence="12 13">
    <name type="scientific">Pyronema omphalodes (strain CBS 100304)</name>
    <name type="common">Pyronema confluens</name>
    <dbReference type="NCBI Taxonomy" id="1076935"/>
    <lineage>
        <taxon>Eukaryota</taxon>
        <taxon>Fungi</taxon>
        <taxon>Dikarya</taxon>
        <taxon>Ascomycota</taxon>
        <taxon>Pezizomycotina</taxon>
        <taxon>Pezizomycetes</taxon>
        <taxon>Pezizales</taxon>
        <taxon>Pyronemataceae</taxon>
        <taxon>Pyronema</taxon>
    </lineage>
</organism>
<keyword evidence="13" id="KW-1185">Reference proteome</keyword>
<dbReference type="EMBL" id="HF935789">
    <property type="protein sequence ID" value="CCX13195.1"/>
    <property type="molecule type" value="Genomic_DNA"/>
</dbReference>
<sequence length="98" mass="10182">MQFSQVIILASIATLVVASPVPKVSIADIPKCAVKCFLGSTITSGCGTNVSCLCKNSAFVKSVTECVPNSCTRAQIPPILEFANAQCKGVKGFPLTMS</sequence>
<dbReference type="AlphaFoldDB" id="U4LEN0"/>